<name>A0A5A9P1L8_9TELE</name>
<evidence type="ECO:0000313" key="4">
    <source>
        <dbReference type="Proteomes" id="UP000324632"/>
    </source>
</evidence>
<keyword evidence="4" id="KW-1185">Reference proteome</keyword>
<feature type="region of interest" description="Disordered" evidence="1">
    <location>
        <begin position="431"/>
        <end position="451"/>
    </location>
</feature>
<dbReference type="InterPro" id="IPR012677">
    <property type="entry name" value="Nucleotide-bd_a/b_plait_sf"/>
</dbReference>
<dbReference type="InterPro" id="IPR013087">
    <property type="entry name" value="Znf_C2H2_type"/>
</dbReference>
<evidence type="ECO:0000313" key="3">
    <source>
        <dbReference type="EMBL" id="KAA0715828.1"/>
    </source>
</evidence>
<evidence type="ECO:0000259" key="2">
    <source>
        <dbReference type="PROSITE" id="PS00028"/>
    </source>
</evidence>
<dbReference type="PANTHER" id="PTHR17550">
    <property type="entry name" value="E3 UBIQUITIN-PROTEIN LIGASE TTC3"/>
    <property type="match status" value="1"/>
</dbReference>
<dbReference type="PROSITE" id="PS00028">
    <property type="entry name" value="ZINC_FINGER_C2H2_1"/>
    <property type="match status" value="1"/>
</dbReference>
<organism evidence="3 4">
    <name type="scientific">Triplophysa tibetana</name>
    <dbReference type="NCBI Taxonomy" id="1572043"/>
    <lineage>
        <taxon>Eukaryota</taxon>
        <taxon>Metazoa</taxon>
        <taxon>Chordata</taxon>
        <taxon>Craniata</taxon>
        <taxon>Vertebrata</taxon>
        <taxon>Euteleostomi</taxon>
        <taxon>Actinopterygii</taxon>
        <taxon>Neopterygii</taxon>
        <taxon>Teleostei</taxon>
        <taxon>Ostariophysi</taxon>
        <taxon>Cypriniformes</taxon>
        <taxon>Nemacheilidae</taxon>
        <taxon>Triplophysa</taxon>
    </lineage>
</organism>
<dbReference type="SUPFAM" id="SSF54928">
    <property type="entry name" value="RNA-binding domain, RBD"/>
    <property type="match status" value="1"/>
</dbReference>
<dbReference type="Gene3D" id="3.30.70.330">
    <property type="match status" value="1"/>
</dbReference>
<feature type="domain" description="C2H2-type" evidence="2">
    <location>
        <begin position="164"/>
        <end position="184"/>
    </location>
</feature>
<protein>
    <submittedName>
        <fullName evidence="3">RNA-binding protein 44</fullName>
    </submittedName>
</protein>
<dbReference type="AlphaFoldDB" id="A0A5A9P1L8"/>
<accession>A0A5A9P1L8</accession>
<dbReference type="GO" id="GO:0003676">
    <property type="term" value="F:nucleic acid binding"/>
    <property type="evidence" value="ECO:0007669"/>
    <property type="project" value="InterPro"/>
</dbReference>
<evidence type="ECO:0000256" key="1">
    <source>
        <dbReference type="SAM" id="MobiDB-lite"/>
    </source>
</evidence>
<feature type="region of interest" description="Disordered" evidence="1">
    <location>
        <begin position="641"/>
        <end position="667"/>
    </location>
</feature>
<dbReference type="Proteomes" id="UP000324632">
    <property type="component" value="Chromosome 10"/>
</dbReference>
<proteinExistence type="predicted"/>
<dbReference type="InterPro" id="IPR035979">
    <property type="entry name" value="RBD_domain_sf"/>
</dbReference>
<gene>
    <name evidence="3" type="ORF">E1301_Tti013916</name>
</gene>
<reference evidence="3 4" key="1">
    <citation type="journal article" date="2019" name="Mol. Ecol. Resour.">
        <title>Chromosome-level genome assembly of Triplophysa tibetana, a fish adapted to the harsh high-altitude environment of the Tibetan Plateau.</title>
        <authorList>
            <person name="Yang X."/>
            <person name="Liu H."/>
            <person name="Ma Z."/>
            <person name="Zou Y."/>
            <person name="Zou M."/>
            <person name="Mao Y."/>
            <person name="Li X."/>
            <person name="Wang H."/>
            <person name="Chen T."/>
            <person name="Wang W."/>
            <person name="Yang R."/>
        </authorList>
    </citation>
    <scope>NUCLEOTIDE SEQUENCE [LARGE SCALE GENOMIC DNA]</scope>
    <source>
        <strain evidence="3">TTIB1903HZAU</strain>
        <tissue evidence="3">Muscle</tissue>
    </source>
</reference>
<dbReference type="PANTHER" id="PTHR17550:SF7">
    <property type="entry name" value="RNA-BINDING PROTEIN 44"/>
    <property type="match status" value="1"/>
</dbReference>
<comment type="caution">
    <text evidence="3">The sequence shown here is derived from an EMBL/GenBank/DDBJ whole genome shotgun (WGS) entry which is preliminary data.</text>
</comment>
<dbReference type="EMBL" id="SOYY01000010">
    <property type="protein sequence ID" value="KAA0715828.1"/>
    <property type="molecule type" value="Genomic_DNA"/>
</dbReference>
<sequence length="916" mass="102476">MWLPVLVPYVFEPYSNIYDNRSGRGGTLMNPFDQRVYRAVNETVVSMNFLHASQGFRNDPPYAEDERGLKIKSSLFNLVRIYDSLELTDPKLLGWYLSLPVDDRTLVQQEGGLLQFIQTHPKLEVARKWVYVKQNFRGNYSPHPTTMSSNNKSWYPTLSDASQCQNCGYSFQLGSKKCYHCGVHVQISEQEDSTLENENDLELLPSNVREELNIVTSKAETSQQSYGSFGKGSCNAQAQCLSELWEEVEKREDIKHFHDLTSQANHSLDMELDMRSQAQRVNHFQNDQDRLDEESEAGENFCDADQETMPEYYSFSSTSLNHTEWRDGSQHMESGFNDSIMATKGSTELSDVHSETTIASAVDSFSSLGQSFELANEPGDHVENLLNKEPPRSFVNQIVDACGDFRACFTSTRATEVCQILQAKASQSVATDTDSLPVSSKKDTHRPTSTSDKSIVTEVYMADLEILTEEFIKLKEMEKELKQLKDRKSRPSPGGDLCRNVGGCDCAQRVRRAELRLLGLQYIMCQQHCWRRYFTSPLGESAPQGTDPLPDIIAETLKALEKDYHDMMRQLLAGIPLDDLKPLSVDSQKMITTGTNYSPTSVLDAHLGSLVCLESTVANNHALGGKDKRMRAPLCQNIEDIQDEPNVDSSNGGETAVPSNKHHGNYSAIKDLNGSEAWFDAEEELQDGNMEKQKEGRENMIHTEQKGSDQENSHHSSLLCVTCLPRNVTEEMVILSEKYHAKGVSISTFSNNIRAAIVDLNSADEAKAAVKDINGCTLQGHTLRVQQLCGPTSAHPKLNDDPHNTVETSKTEVNRLKTKGASARGPRCSVDRLTKVCDSPTASGTCVPQRYADTGSFNTIMVRLLERHPDVDRQRIVDAMLKLRDMNQGILRGFTLSTIVDMTSKLITQDFSSKCV</sequence>